<dbReference type="InterPro" id="IPR011768">
    <property type="entry name" value="Transl_elongation_fac_P"/>
</dbReference>
<dbReference type="GO" id="GO:0005829">
    <property type="term" value="C:cytosol"/>
    <property type="evidence" value="ECO:0007669"/>
    <property type="project" value="UniProtKB-ARBA"/>
</dbReference>
<dbReference type="NCBIfam" id="TIGR00038">
    <property type="entry name" value="efp"/>
    <property type="match status" value="1"/>
</dbReference>
<dbReference type="SMART" id="SM01185">
    <property type="entry name" value="EFP"/>
    <property type="match status" value="1"/>
</dbReference>
<dbReference type="Pfam" id="PF09285">
    <property type="entry name" value="Elong-fact-P_C"/>
    <property type="match status" value="1"/>
</dbReference>
<keyword evidence="4 7" id="KW-0963">Cytoplasm</keyword>
<feature type="domain" description="Translation elongation factor P/YeiP central" evidence="11">
    <location>
        <begin position="67"/>
        <end position="121"/>
    </location>
</feature>
<dbReference type="Proteomes" id="UP000184171">
    <property type="component" value="Unassembled WGS sequence"/>
</dbReference>
<dbReference type="PROSITE" id="PS01275">
    <property type="entry name" value="EFP"/>
    <property type="match status" value="1"/>
</dbReference>
<dbReference type="RefSeq" id="WP_072906499.1">
    <property type="nucleotide sequence ID" value="NZ_FQZT01000003.1"/>
</dbReference>
<dbReference type="InterPro" id="IPR012340">
    <property type="entry name" value="NA-bd_OB-fold"/>
</dbReference>
<dbReference type="Gene3D" id="2.30.30.30">
    <property type="match status" value="1"/>
</dbReference>
<comment type="subcellular location">
    <subcellularLocation>
        <location evidence="1 7">Cytoplasm</location>
    </subcellularLocation>
</comment>
<dbReference type="EMBL" id="FQZT01000003">
    <property type="protein sequence ID" value="SHI90966.1"/>
    <property type="molecule type" value="Genomic_DNA"/>
</dbReference>
<dbReference type="NCBIfam" id="NF001810">
    <property type="entry name" value="PRK00529.1"/>
    <property type="match status" value="1"/>
</dbReference>
<dbReference type="FunFam" id="2.30.30.30:FF:000003">
    <property type="entry name" value="Elongation factor P"/>
    <property type="match status" value="1"/>
</dbReference>
<dbReference type="Pfam" id="PF08207">
    <property type="entry name" value="EFP_N"/>
    <property type="match status" value="1"/>
</dbReference>
<evidence type="ECO:0000256" key="5">
    <source>
        <dbReference type="ARBA" id="ARBA00022768"/>
    </source>
</evidence>
<dbReference type="InterPro" id="IPR014722">
    <property type="entry name" value="Rib_uL2_dom2"/>
</dbReference>
<dbReference type="Pfam" id="PF01132">
    <property type="entry name" value="EFP"/>
    <property type="match status" value="1"/>
</dbReference>
<gene>
    <name evidence="7" type="primary">efp</name>
    <name evidence="12" type="ORF">SAMN02745165_01101</name>
</gene>
<dbReference type="PIRSF" id="PIRSF005901">
    <property type="entry name" value="EF-P"/>
    <property type="match status" value="1"/>
</dbReference>
<dbReference type="InterPro" id="IPR013852">
    <property type="entry name" value="Transl_elong_P/YeiP_CS"/>
</dbReference>
<evidence type="ECO:0000259" key="11">
    <source>
        <dbReference type="SMART" id="SM01185"/>
    </source>
</evidence>
<comment type="similarity">
    <text evidence="3 7 9">Belongs to the elongation factor P family.</text>
</comment>
<dbReference type="SUPFAM" id="SSF50249">
    <property type="entry name" value="Nucleic acid-binding proteins"/>
    <property type="match status" value="2"/>
</dbReference>
<dbReference type="CDD" id="cd04470">
    <property type="entry name" value="S1_EF-P_repeat_1"/>
    <property type="match status" value="1"/>
</dbReference>
<evidence type="ECO:0000256" key="6">
    <source>
        <dbReference type="ARBA" id="ARBA00022917"/>
    </source>
</evidence>
<dbReference type="FunFam" id="2.40.50.140:FF:000009">
    <property type="entry name" value="Elongation factor P"/>
    <property type="match status" value="1"/>
</dbReference>
<dbReference type="InterPro" id="IPR020599">
    <property type="entry name" value="Transl_elong_fac_P/YeiP"/>
</dbReference>
<comment type="function">
    <text evidence="7">Involved in peptide bond synthesis. Stimulates efficient translation and peptide-bond synthesis on native or reconstituted 70S ribosomes in vitro. Probably functions indirectly by altering the affinity of the ribosome for aminoacyl-tRNA, thus increasing their reactivity as acceptors for peptidyl transferase.</text>
</comment>
<dbReference type="CDD" id="cd05794">
    <property type="entry name" value="S1_EF-P_repeat_2"/>
    <property type="match status" value="1"/>
</dbReference>
<name>A0A1M6EZY9_MALRU</name>
<evidence type="ECO:0000313" key="13">
    <source>
        <dbReference type="Proteomes" id="UP000184171"/>
    </source>
</evidence>
<dbReference type="PANTHER" id="PTHR30053:SF12">
    <property type="entry name" value="ELONGATION FACTOR P (EF-P) FAMILY PROTEIN"/>
    <property type="match status" value="1"/>
</dbReference>
<dbReference type="Gene3D" id="2.40.50.140">
    <property type="entry name" value="Nucleic acid-binding proteins"/>
    <property type="match status" value="2"/>
</dbReference>
<evidence type="ECO:0000256" key="8">
    <source>
        <dbReference type="NCBIfam" id="TIGR00038"/>
    </source>
</evidence>
<dbReference type="OrthoDB" id="9801844at2"/>
<evidence type="ECO:0000259" key="10">
    <source>
        <dbReference type="SMART" id="SM00841"/>
    </source>
</evidence>
<dbReference type="InterPro" id="IPR001059">
    <property type="entry name" value="Transl_elong_P/YeiP_cen"/>
</dbReference>
<evidence type="ECO:0000256" key="3">
    <source>
        <dbReference type="ARBA" id="ARBA00009479"/>
    </source>
</evidence>
<dbReference type="AlphaFoldDB" id="A0A1M6EZY9"/>
<dbReference type="InterPro" id="IPR008991">
    <property type="entry name" value="Translation_prot_SH3-like_sf"/>
</dbReference>
<dbReference type="HAMAP" id="MF_00141">
    <property type="entry name" value="EF_P"/>
    <property type="match status" value="1"/>
</dbReference>
<organism evidence="12 13">
    <name type="scientific">Malonomonas rubra DSM 5091</name>
    <dbReference type="NCBI Taxonomy" id="1122189"/>
    <lineage>
        <taxon>Bacteria</taxon>
        <taxon>Pseudomonadati</taxon>
        <taxon>Thermodesulfobacteriota</taxon>
        <taxon>Desulfuromonadia</taxon>
        <taxon>Desulfuromonadales</taxon>
        <taxon>Geopsychrobacteraceae</taxon>
        <taxon>Malonomonas</taxon>
    </lineage>
</organism>
<dbReference type="FunFam" id="2.40.50.140:FF:000004">
    <property type="entry name" value="Elongation factor P"/>
    <property type="match status" value="1"/>
</dbReference>
<evidence type="ECO:0000313" key="12">
    <source>
        <dbReference type="EMBL" id="SHI90966.1"/>
    </source>
</evidence>
<dbReference type="SUPFAM" id="SSF50104">
    <property type="entry name" value="Translation proteins SH3-like domain"/>
    <property type="match status" value="1"/>
</dbReference>
<evidence type="ECO:0000256" key="7">
    <source>
        <dbReference type="HAMAP-Rule" id="MF_00141"/>
    </source>
</evidence>
<dbReference type="UniPathway" id="UPA00345"/>
<dbReference type="GO" id="GO:0003746">
    <property type="term" value="F:translation elongation factor activity"/>
    <property type="evidence" value="ECO:0007669"/>
    <property type="project" value="UniProtKB-UniRule"/>
</dbReference>
<proteinExistence type="inferred from homology"/>
<evidence type="ECO:0000256" key="4">
    <source>
        <dbReference type="ARBA" id="ARBA00022490"/>
    </source>
</evidence>
<accession>A0A1M6EZY9</accession>
<dbReference type="PANTHER" id="PTHR30053">
    <property type="entry name" value="ELONGATION FACTOR P"/>
    <property type="match status" value="1"/>
</dbReference>
<dbReference type="InterPro" id="IPR015365">
    <property type="entry name" value="Elong-fact-P_C"/>
</dbReference>
<evidence type="ECO:0000256" key="9">
    <source>
        <dbReference type="RuleBase" id="RU004389"/>
    </source>
</evidence>
<keyword evidence="5 7" id="KW-0251">Elongation factor</keyword>
<dbReference type="SMART" id="SM00841">
    <property type="entry name" value="Elong-fact-P_C"/>
    <property type="match status" value="1"/>
</dbReference>
<feature type="domain" description="Elongation factor P C-terminal" evidence="10">
    <location>
        <begin position="129"/>
        <end position="184"/>
    </location>
</feature>
<protein>
    <recommendedName>
        <fullName evidence="7 8">Elongation factor P</fullName>
        <shortName evidence="7">EF-P</shortName>
    </recommendedName>
</protein>
<keyword evidence="6 7" id="KW-0648">Protein biosynthesis</keyword>
<comment type="pathway">
    <text evidence="2 7">Protein biosynthesis; polypeptide chain elongation.</text>
</comment>
<reference evidence="12 13" key="1">
    <citation type="submission" date="2016-11" db="EMBL/GenBank/DDBJ databases">
        <authorList>
            <person name="Jaros S."/>
            <person name="Januszkiewicz K."/>
            <person name="Wedrychowicz H."/>
        </authorList>
    </citation>
    <scope>NUCLEOTIDE SEQUENCE [LARGE SCALE GENOMIC DNA]</scope>
    <source>
        <strain evidence="12 13">DSM 5091</strain>
    </source>
</reference>
<dbReference type="GO" id="GO:0043043">
    <property type="term" value="P:peptide biosynthetic process"/>
    <property type="evidence" value="ECO:0007669"/>
    <property type="project" value="InterPro"/>
</dbReference>
<keyword evidence="13" id="KW-1185">Reference proteome</keyword>
<sequence length="187" mass="21162">MYSCSDLKKGLKLLIDGDPHVIVQFDFSKPGKGQALYRCKLRNMITGALFDRTYRSGESFEPASLEERDMQYLYQDETGYVFMDQKSYEQVVLSEETLGDDKYFLIDNMEVDILMYGDTGIGITLPNFVNLRVTQSDPWVKGDTAAGNNKPATVETGYTLQVPSFVEEGTLIQIDTRTGEYATRVKE</sequence>
<dbReference type="InterPro" id="IPR013185">
    <property type="entry name" value="Transl_elong_KOW-like"/>
</dbReference>
<dbReference type="STRING" id="1122189.SAMN02745165_01101"/>
<evidence type="ECO:0000256" key="1">
    <source>
        <dbReference type="ARBA" id="ARBA00004496"/>
    </source>
</evidence>
<evidence type="ECO:0000256" key="2">
    <source>
        <dbReference type="ARBA" id="ARBA00004815"/>
    </source>
</evidence>